<dbReference type="InterPro" id="IPR000149">
    <property type="entry name" value="Hemagglutn_influenz_A"/>
</dbReference>
<evidence type="ECO:0000256" key="4">
    <source>
        <dbReference type="ARBA" id="ARBA00022510"/>
    </source>
</evidence>
<feature type="disulfide bond" evidence="22">
    <location>
        <begin position="488"/>
        <end position="492"/>
    </location>
</feature>
<keyword evidence="14 22" id="KW-1164">Virus endocytosis by host</keyword>
<keyword evidence="3 22" id="KW-1168">Fusion of virus membrane with host membrane</keyword>
<evidence type="ECO:0000313" key="24">
    <source>
        <dbReference type="EMBL" id="AZS68388.1"/>
    </source>
</evidence>
<keyword evidence="12 22" id="KW-1043">Host membrane</keyword>
<dbReference type="PRINTS" id="PR00329">
    <property type="entry name" value="HEMAGGLUTN12"/>
</dbReference>
<dbReference type="HAMAP" id="MF_04072">
    <property type="entry name" value="INFV_HEMA"/>
    <property type="match status" value="1"/>
</dbReference>
<evidence type="ECO:0000256" key="16">
    <source>
        <dbReference type="ARBA" id="ARBA00023139"/>
    </source>
</evidence>
<evidence type="ECO:0000256" key="14">
    <source>
        <dbReference type="ARBA" id="ARBA00022890"/>
    </source>
</evidence>
<proteinExistence type="inferred from homology"/>
<evidence type="ECO:0000256" key="22">
    <source>
        <dbReference type="HAMAP-Rule" id="MF_04072"/>
    </source>
</evidence>
<dbReference type="Gene3D" id="3.90.209.20">
    <property type="match status" value="1"/>
</dbReference>
<evidence type="ECO:0000256" key="10">
    <source>
        <dbReference type="ARBA" id="ARBA00022804"/>
    </source>
</evidence>
<evidence type="ECO:0000256" key="23">
    <source>
        <dbReference type="RuleBase" id="RU003324"/>
    </source>
</evidence>
<feature type="disulfide bond" evidence="22">
    <location>
        <begin position="72"/>
        <end position="84"/>
    </location>
</feature>
<dbReference type="PRINTS" id="PR00330">
    <property type="entry name" value="HEMAGGLUTN1"/>
</dbReference>
<keyword evidence="21 22" id="KW-1160">Virus entry into host cell</keyword>
<evidence type="ECO:0000256" key="19">
    <source>
        <dbReference type="ARBA" id="ARBA00023261"/>
    </source>
</evidence>
<dbReference type="GO" id="GO:0016020">
    <property type="term" value="C:membrane"/>
    <property type="evidence" value="ECO:0007669"/>
    <property type="project" value="UniProtKB-UniRule"/>
</dbReference>
<dbReference type="EMBL" id="MK366583">
    <property type="protein sequence ID" value="AZS68388.1"/>
    <property type="molecule type" value="Viral_cRNA"/>
</dbReference>
<evidence type="ECO:0000256" key="5">
    <source>
        <dbReference type="ARBA" id="ARBA00022511"/>
    </source>
</evidence>
<evidence type="ECO:0000256" key="11">
    <source>
        <dbReference type="ARBA" id="ARBA00022844"/>
    </source>
</evidence>
<evidence type="ECO:0000256" key="17">
    <source>
        <dbReference type="ARBA" id="ARBA00023157"/>
    </source>
</evidence>
<reference evidence="24" key="1">
    <citation type="submission" date="2019-01" db="EMBL/GenBank/DDBJ databases">
        <title>A 13-year long-term swine influenza surveillance in Germany.</title>
        <authorList>
            <person name="Duerrwald R."/>
            <person name="Groth M."/>
            <person name="Krumbholz A."/>
            <person name="Lange J."/>
            <person name="Philipps A."/>
            <person name="Zell R."/>
        </authorList>
    </citation>
    <scope>NUCLEOTIDE SEQUENCE</scope>
    <source>
        <strain evidence="24">A/swine/Wetedorf/14350/2011</strain>
    </source>
</reference>
<keyword evidence="10 22" id="KW-1161">Viral attachment to host cell</keyword>
<dbReference type="Pfam" id="PF00509">
    <property type="entry name" value="Hemagglutinin"/>
    <property type="match status" value="1"/>
</dbReference>
<keyword evidence="9 22" id="KW-1162">Viral penetration into host cytoplasm</keyword>
<dbReference type="SUPFAM" id="SSF49818">
    <property type="entry name" value="Viral protein domain"/>
    <property type="match status" value="1"/>
</dbReference>
<dbReference type="GO" id="GO:0019031">
    <property type="term" value="C:viral envelope"/>
    <property type="evidence" value="ECO:0007669"/>
    <property type="project" value="UniProtKB-UniRule"/>
</dbReference>
<comment type="caution">
    <text evidence="22">Lacks conserved residue(s) required for the propagation of feature annotation.</text>
</comment>
<evidence type="ECO:0000256" key="21">
    <source>
        <dbReference type="ARBA" id="ARBA00023296"/>
    </source>
</evidence>
<comment type="subcellular location">
    <subcellularLocation>
        <location evidence="1 22">Host apical cell membrane</location>
        <topology evidence="1 22">Single-pass type I membrane protein</topology>
    </subcellularLocation>
    <subcellularLocation>
        <location evidence="22">Virion membrane</location>
        <topology evidence="22">Single-pass type I membrane protein</topology>
    </subcellularLocation>
    <text evidence="22">Targeted to the apical plasma membrane in epithelial polarized cells through a signal present in the transmembrane domain. Associated with glycosphingolipid- and cholesterol-enriched detergent-resistant lipid rafts.</text>
</comment>
<keyword evidence="4 22" id="KW-1170">Fusion of virus membrane with host endosomal membrane</keyword>
<dbReference type="GO" id="GO:0020002">
    <property type="term" value="C:host cell plasma membrane"/>
    <property type="evidence" value="ECO:0007669"/>
    <property type="project" value="UniProtKB-SubCell"/>
</dbReference>
<comment type="PTM">
    <text evidence="22">Palmitoylated.</text>
</comment>
<feature type="chain" id="PRO_5025740108" description="Hemagglutinin HA2 chain" evidence="22">
    <location>
        <begin position="345"/>
        <end position="566"/>
    </location>
</feature>
<dbReference type="InterPro" id="IPR013828">
    <property type="entry name" value="Hemagglutn_HA1_a/b_dom_sf"/>
</dbReference>
<keyword evidence="20 22" id="KW-0449">Lipoprotein</keyword>
<evidence type="ECO:0000256" key="3">
    <source>
        <dbReference type="ARBA" id="ARBA00022506"/>
    </source>
</evidence>
<dbReference type="GO" id="GO:0019064">
    <property type="term" value="P:fusion of virus membrane with host plasma membrane"/>
    <property type="evidence" value="ECO:0007669"/>
    <property type="project" value="InterPro"/>
</dbReference>
<keyword evidence="13 22" id="KW-0261">Viral envelope protein</keyword>
<keyword evidence="19 22" id="KW-1167">Clathrin- and caveolin-independent endocytosis of virus by host</keyword>
<evidence type="ECO:0000256" key="9">
    <source>
        <dbReference type="ARBA" id="ARBA00022595"/>
    </source>
</evidence>
<dbReference type="GO" id="GO:0019062">
    <property type="term" value="P:virion attachment to host cell"/>
    <property type="evidence" value="ECO:0007669"/>
    <property type="project" value="UniProtKB-KW"/>
</dbReference>
<evidence type="ECO:0000256" key="18">
    <source>
        <dbReference type="ARBA" id="ARBA00023180"/>
    </source>
</evidence>
<evidence type="ECO:0000256" key="13">
    <source>
        <dbReference type="ARBA" id="ARBA00022879"/>
    </source>
</evidence>
<dbReference type="GO" id="GO:0055036">
    <property type="term" value="C:virion membrane"/>
    <property type="evidence" value="ECO:0007669"/>
    <property type="project" value="UniProtKB-SubCell"/>
</dbReference>
<keyword evidence="22" id="KW-0732">Signal</keyword>
<keyword evidence="7 22" id="KW-1165">Clathrin-mediated endocytosis of virus by host</keyword>
<keyword evidence="18 22" id="KW-0325">Glycoprotein</keyword>
<keyword evidence="22" id="KW-1133">Transmembrane helix</keyword>
<dbReference type="GO" id="GO:0075512">
    <property type="term" value="P:clathrin-dependent endocytosis of virus by host cell"/>
    <property type="evidence" value="ECO:0007669"/>
    <property type="project" value="UniProtKB-UniRule"/>
</dbReference>
<keyword evidence="22" id="KW-0812">Transmembrane</keyword>
<evidence type="ECO:0000256" key="15">
    <source>
        <dbReference type="ARBA" id="ARBA00023136"/>
    </source>
</evidence>
<feature type="disulfide bond" evidence="22">
    <location>
        <begin position="296"/>
        <end position="320"/>
    </location>
</feature>
<dbReference type="Proteomes" id="UP001388667">
    <property type="component" value="Genome"/>
</dbReference>
<sequence length="566" mass="63424" precursor="true">MEAKLFVLFCAFTALKADTICVGYHANNSTDTVDTILEKNVTVTHSVNLLESSHNGKLCSLNGKAPLQLGNCNVAGWILGNPKCDLLLTANSWSYIIETSNSKNGACYPGEFADYEELREQLSTVSSFERFEIFPKATSWPNHDTTKGTTVACSHSGANSFYRNLLWIVKKGNLYPKLSKSYTNNKEKEVLVIWGVHHPPTDSDQQTLYQNNHTYVSVGSSKYYQRFTPEVVARPKVREQAGRMNYYWTLLDQGDTITFEATGNLIAPWYAFALNKGSNSGIMMSDAHVHNCTTKCQTPHGALKSNLPFQNVHPITIGECPKYVKSTQLRMATGLRNIPSIQSRGLFGAIAGFIEGGWTGMIDGWYGYHHQNEQGSGYAADQKSTQIAIDGISNKVNSVIEKMNIQFTSVGKEFNNLEKRIENLNKKVDDGFLDVWTYNAELLILLENERTLDFHDFNVKNLYEKVKSQLRNNAKEIGNGCFEFYHKCDNECMESVKNGTYNYPRYSEESKLNREEIDGVKLESVGVHQILAIYSTVASSLILLVSLGAISFWMCSNGSLQCRICI</sequence>
<gene>
    <name evidence="22 24" type="primary">HA</name>
</gene>
<evidence type="ECO:0000256" key="7">
    <source>
        <dbReference type="ARBA" id="ARBA00022570"/>
    </source>
</evidence>
<evidence type="ECO:0000256" key="2">
    <source>
        <dbReference type="ARBA" id="ARBA00006321"/>
    </source>
</evidence>
<feature type="site" description="Cleavage; by host" evidence="22">
    <location>
        <begin position="344"/>
        <end position="345"/>
    </location>
</feature>
<comment type="function">
    <text evidence="23">Binds to sialic acid-containing receptors on the cell surface, bringing about the attachment of the virus particle to the cell. This attachment induces virion internalization of about two third of the virus particles through clathrin-dependent endocytosis and about one third through a clathrin- and caveolin-independent pathway. Plays a major role in the determination of host range restriction and virulence. Class I viral fusion protein. Responsible for penetration of the virus into the cell cytoplasm by mediating the fusion of the membrane of the endocytosed virus particle with the endosomal membrane. Low pH in endosomes induces an irreversible conformational change in HA2, releasing the fusion hydrophobic peptide. Several trimers are required to form a competent fusion pore.</text>
</comment>
<keyword evidence="16 22" id="KW-0564">Palmitate</keyword>
<evidence type="ECO:0000256" key="6">
    <source>
        <dbReference type="ARBA" id="ARBA00022546"/>
    </source>
</evidence>
<dbReference type="Gene3D" id="2.10.77.10">
    <property type="entry name" value="Hemagglutinin Chain A, Domain 2"/>
    <property type="match status" value="1"/>
</dbReference>
<organism evidence="24">
    <name type="scientific">Influenza A virus</name>
    <dbReference type="NCBI Taxonomy" id="11320"/>
    <lineage>
        <taxon>Viruses</taxon>
        <taxon>Riboviria</taxon>
        <taxon>Orthornavirae</taxon>
        <taxon>Negarnaviricota</taxon>
        <taxon>Polyploviricotina</taxon>
        <taxon>Insthoviricetes</taxon>
        <taxon>Articulavirales</taxon>
        <taxon>Orthomyxoviridae</taxon>
        <taxon>Alphainfluenzavirus</taxon>
        <taxon>Alphainfluenzavirus influenzae</taxon>
    </lineage>
</organism>
<dbReference type="GO" id="GO:0039654">
    <property type="term" value="P:fusion of virus membrane with host endosome membrane"/>
    <property type="evidence" value="ECO:0007669"/>
    <property type="project" value="UniProtKB-UniRule"/>
</dbReference>
<dbReference type="InterPro" id="IPR001364">
    <property type="entry name" value="Hemagglutn_influenz_A/B"/>
</dbReference>
<keyword evidence="6 22" id="KW-0348">Hemagglutinin</keyword>
<comment type="subunit">
    <text evidence="22 23">Homotrimer of disulfide-linked HA1-HA2.</text>
</comment>
<name>A0A678ZTS0_9INFA</name>
<keyword evidence="17 22" id="KW-1015">Disulfide bond</keyword>
<accession>A0A678ZTS0</accession>
<dbReference type="SUPFAM" id="SSF58064">
    <property type="entry name" value="Influenza hemagglutinin (stalk)"/>
    <property type="match status" value="1"/>
</dbReference>
<feature type="transmembrane region" description="Helical" evidence="22">
    <location>
        <begin position="531"/>
        <end position="554"/>
    </location>
</feature>
<evidence type="ECO:0000256" key="20">
    <source>
        <dbReference type="ARBA" id="ARBA00023288"/>
    </source>
</evidence>
<dbReference type="GO" id="GO:0046789">
    <property type="term" value="F:host cell surface receptor binding"/>
    <property type="evidence" value="ECO:0007669"/>
    <property type="project" value="UniProtKB-UniRule"/>
</dbReference>
<keyword evidence="15 22" id="KW-0472">Membrane</keyword>
<dbReference type="Gene3D" id="3.90.20.10">
    <property type="match status" value="1"/>
</dbReference>
<comment type="PTM">
    <text evidence="22">In natural infection, inactive HA is matured into HA1 and HA2 outside the cell by one or more trypsin-like, arginine-specific endoprotease secreted by the bronchial epithelial cells. One identified protease that may be involved in this process is secreted in lungs by club cells.</text>
</comment>
<comment type="similarity">
    <text evidence="2 22 23">Belongs to the influenza viruses hemagglutinin family.</text>
</comment>
<comment type="function">
    <text evidence="22">Binds to sialic acid-containing receptors on the cell surface, bringing about the attachment of the virus particle to the cell. This attachment induces virion internalization either through clathrin-dependent endocytosis or through clathrin- and caveolin-independent pathway. Plays a major role in the determination of host range restriction and virulence. Class I viral fusion protein. Responsible for penetration of the virus into the cell cytoplasm by mediating the fusion of the membrane of the endocytosed virus particle with the endosomal membrane. Low pH in endosomes induces an irreversible conformational change in HA2, releasing the fusion hydrophobic peptide. Several trimers are required to form a competent fusion pore.</text>
</comment>
<dbReference type="InterPro" id="IPR008980">
    <property type="entry name" value="Capsid_hemagglutn"/>
</dbReference>
<keyword evidence="5 22" id="KW-1032">Host cell membrane</keyword>
<evidence type="ECO:0000256" key="8">
    <source>
        <dbReference type="ARBA" id="ARBA00022581"/>
    </source>
</evidence>
<feature type="lipid moiety-binding region" description="S-palmitoyl cysteine; by host" evidence="22">
    <location>
        <position position="565"/>
    </location>
</feature>
<protein>
    <recommendedName>
        <fullName evidence="22">Hemagglutinin</fullName>
    </recommendedName>
    <component>
        <recommendedName>
            <fullName evidence="22">Hemagglutinin HA1 chain</fullName>
        </recommendedName>
    </component>
    <component>
        <recommendedName>
            <fullName evidence="22">Hemagglutinin HA2 chain</fullName>
        </recommendedName>
    </component>
</protein>
<evidence type="ECO:0000256" key="12">
    <source>
        <dbReference type="ARBA" id="ARBA00022870"/>
    </source>
</evidence>
<keyword evidence="11 22" id="KW-0946">Virion</keyword>
<feature type="lipid moiety-binding region" description="S-palmitoyl cysteine; by host" evidence="22">
    <location>
        <position position="555"/>
    </location>
</feature>
<feature type="lipid moiety-binding region" description="S-palmitoyl cysteine; by host" evidence="22">
    <location>
        <position position="562"/>
    </location>
</feature>
<keyword evidence="8 22" id="KW-0945">Host-virus interaction</keyword>
<evidence type="ECO:0000256" key="1">
    <source>
        <dbReference type="ARBA" id="ARBA00004310"/>
    </source>
</evidence>
<dbReference type="GO" id="GO:0046761">
    <property type="term" value="P:viral budding from plasma membrane"/>
    <property type="evidence" value="ECO:0007669"/>
    <property type="project" value="UniProtKB-UniRule"/>
</dbReference>